<comment type="similarity">
    <text evidence="1">Belongs to the ABC transporter superfamily.</text>
</comment>
<dbReference type="InterPro" id="IPR027417">
    <property type="entry name" value="P-loop_NTPase"/>
</dbReference>
<evidence type="ECO:0000256" key="1">
    <source>
        <dbReference type="ARBA" id="ARBA00005417"/>
    </source>
</evidence>
<evidence type="ECO:0000313" key="10">
    <source>
        <dbReference type="Proteomes" id="UP000078558"/>
    </source>
</evidence>
<evidence type="ECO:0000313" key="8">
    <source>
        <dbReference type="EMBL" id="SBT23925.1"/>
    </source>
</evidence>
<accession>A0A1C3JXM0</accession>
<dbReference type="OrthoDB" id="9806149at2"/>
<dbReference type="InterPro" id="IPR003593">
    <property type="entry name" value="AAA+_ATPase"/>
</dbReference>
<dbReference type="InterPro" id="IPR052156">
    <property type="entry name" value="BCAA_Transport_ATP-bd_LivF"/>
</dbReference>
<dbReference type="SUPFAM" id="SSF52540">
    <property type="entry name" value="P-loop containing nucleoside triphosphate hydrolases"/>
    <property type="match status" value="1"/>
</dbReference>
<dbReference type="Pfam" id="PF00005">
    <property type="entry name" value="ABC_tran"/>
    <property type="match status" value="1"/>
</dbReference>
<keyword evidence="2" id="KW-0813">Transport</keyword>
<keyword evidence="10" id="KW-1185">Reference proteome</keyword>
<evidence type="ECO:0000259" key="7">
    <source>
        <dbReference type="PROSITE" id="PS50893"/>
    </source>
</evidence>
<reference evidence="8 10" key="1">
    <citation type="submission" date="2016-06" db="EMBL/GenBank/DDBJ databases">
        <authorList>
            <person name="Kjaerup R.B."/>
            <person name="Dalgaard T.S."/>
            <person name="Juul-Madsen H.R."/>
        </authorList>
    </citation>
    <scope>NUCLEOTIDE SEQUENCE [LARGE SCALE GENOMIC DNA]</scope>
    <source>
        <strain evidence="8">Orrdi1</strain>
    </source>
</reference>
<dbReference type="GO" id="GO:0005524">
    <property type="term" value="F:ATP binding"/>
    <property type="evidence" value="ECO:0007669"/>
    <property type="project" value="UniProtKB-KW"/>
</dbReference>
<reference evidence="9 10" key="2">
    <citation type="submission" date="2017-08" db="EMBL/GenBank/DDBJ databases">
        <authorList>
            <person name="de Groot N.N."/>
        </authorList>
    </citation>
    <scope>NUCLEOTIDE SEQUENCE [LARGE SCALE GENOMIC DNA]</scope>
    <source>
        <strain evidence="9">Orrdi1</strain>
    </source>
</reference>
<sequence>MTPEPHGLRVSGLGAGYGQGLAIADITLHCAPGETLGLVGRNGAGKTTLLRALVAQLPRDGHVHYAGTCLDRLAPEAIARHGIAYVPQGRGLFVDFSIEENLMLAAHALPAAQAKARDLLTPAYQAFPWLRDQRRSRAGSLSGGQQQQLAIARALVARPGLILLDEPLEGIQPSIVARIVQVLRNLRTQTRPTALLLVEQNLEVVRALCDRVLLLESGRLRQAWDARALRDDPGLIARHLAL</sequence>
<evidence type="ECO:0000256" key="6">
    <source>
        <dbReference type="ARBA" id="ARBA00022970"/>
    </source>
</evidence>
<dbReference type="PANTHER" id="PTHR43820:SF5">
    <property type="entry name" value="HIGH-AFFINITY BRANCHED-CHAIN AMINO ACID TRANSPORT ATP-BINDING PROTEIN"/>
    <property type="match status" value="1"/>
</dbReference>
<dbReference type="Proteomes" id="UP000078558">
    <property type="component" value="Chromosome I"/>
</dbReference>
<protein>
    <submittedName>
        <fullName evidence="8">Branched-chain amino acid transport ATP-binding protein LivF (TC 3.A.1.4.1)</fullName>
    </submittedName>
</protein>
<name>A0A1C3JXM0_9BURK</name>
<dbReference type="RefSeq" id="WP_067749597.1">
    <property type="nucleotide sequence ID" value="NZ_LT907988.1"/>
</dbReference>
<organism evidence="8 10">
    <name type="scientific">Orrella dioscoreae</name>
    <dbReference type="NCBI Taxonomy" id="1851544"/>
    <lineage>
        <taxon>Bacteria</taxon>
        <taxon>Pseudomonadati</taxon>
        <taxon>Pseudomonadota</taxon>
        <taxon>Betaproteobacteria</taxon>
        <taxon>Burkholderiales</taxon>
        <taxon>Alcaligenaceae</taxon>
        <taxon>Orrella</taxon>
    </lineage>
</organism>
<evidence type="ECO:0000313" key="9">
    <source>
        <dbReference type="EMBL" id="SOE47232.1"/>
    </source>
</evidence>
<dbReference type="EMBL" id="FLRC01000004">
    <property type="protein sequence ID" value="SBT23925.1"/>
    <property type="molecule type" value="Genomic_DNA"/>
</dbReference>
<dbReference type="InterPro" id="IPR003439">
    <property type="entry name" value="ABC_transporter-like_ATP-bd"/>
</dbReference>
<dbReference type="PROSITE" id="PS50893">
    <property type="entry name" value="ABC_TRANSPORTER_2"/>
    <property type="match status" value="1"/>
</dbReference>
<dbReference type="STRING" id="1851544.ODI_02614"/>
<dbReference type="AlphaFoldDB" id="A0A1C3JXM0"/>
<keyword evidence="3" id="KW-1003">Cell membrane</keyword>
<gene>
    <name evidence="8" type="ORF">ODI_02614</name>
    <name evidence="9" type="ORF">ODI_R0718</name>
</gene>
<dbReference type="EMBL" id="LT907988">
    <property type="protein sequence ID" value="SOE47232.1"/>
    <property type="molecule type" value="Genomic_DNA"/>
</dbReference>
<feature type="domain" description="ABC transporter" evidence="7">
    <location>
        <begin position="8"/>
        <end position="242"/>
    </location>
</feature>
<evidence type="ECO:0000256" key="3">
    <source>
        <dbReference type="ARBA" id="ARBA00022475"/>
    </source>
</evidence>
<dbReference type="KEGG" id="odi:ODI_R0718"/>
<dbReference type="GO" id="GO:0016887">
    <property type="term" value="F:ATP hydrolysis activity"/>
    <property type="evidence" value="ECO:0007669"/>
    <property type="project" value="InterPro"/>
</dbReference>
<dbReference type="Gene3D" id="3.40.50.300">
    <property type="entry name" value="P-loop containing nucleotide triphosphate hydrolases"/>
    <property type="match status" value="1"/>
</dbReference>
<evidence type="ECO:0000256" key="5">
    <source>
        <dbReference type="ARBA" id="ARBA00022840"/>
    </source>
</evidence>
<keyword evidence="6" id="KW-0029">Amino-acid transport</keyword>
<keyword evidence="3" id="KW-0472">Membrane</keyword>
<dbReference type="GO" id="GO:0015658">
    <property type="term" value="F:branched-chain amino acid transmembrane transporter activity"/>
    <property type="evidence" value="ECO:0007669"/>
    <property type="project" value="TreeGrafter"/>
</dbReference>
<keyword evidence="4" id="KW-0547">Nucleotide-binding</keyword>
<dbReference type="SMART" id="SM00382">
    <property type="entry name" value="AAA"/>
    <property type="match status" value="1"/>
</dbReference>
<proteinExistence type="inferred from homology"/>
<evidence type="ECO:0000256" key="2">
    <source>
        <dbReference type="ARBA" id="ARBA00022448"/>
    </source>
</evidence>
<dbReference type="GO" id="GO:0015807">
    <property type="term" value="P:L-amino acid transport"/>
    <property type="evidence" value="ECO:0007669"/>
    <property type="project" value="TreeGrafter"/>
</dbReference>
<keyword evidence="5 8" id="KW-0067">ATP-binding</keyword>
<dbReference type="PANTHER" id="PTHR43820">
    <property type="entry name" value="HIGH-AFFINITY BRANCHED-CHAIN AMINO ACID TRANSPORT ATP-BINDING PROTEIN LIVF"/>
    <property type="match status" value="1"/>
</dbReference>
<evidence type="ECO:0000256" key="4">
    <source>
        <dbReference type="ARBA" id="ARBA00022741"/>
    </source>
</evidence>